<evidence type="ECO:0000256" key="3">
    <source>
        <dbReference type="ARBA" id="ARBA00022679"/>
    </source>
</evidence>
<evidence type="ECO:0000256" key="1">
    <source>
        <dbReference type="ARBA" id="ARBA00000085"/>
    </source>
</evidence>
<evidence type="ECO:0000313" key="8">
    <source>
        <dbReference type="Proteomes" id="UP001596220"/>
    </source>
</evidence>
<evidence type="ECO:0000256" key="5">
    <source>
        <dbReference type="ARBA" id="ARBA00023012"/>
    </source>
</evidence>
<dbReference type="EC" id="2.7.13.3" evidence="2"/>
<accession>A0ABW1PHR6</accession>
<organism evidence="7 8">
    <name type="scientific">Saccharothrix lopnurensis</name>
    <dbReference type="NCBI Taxonomy" id="1670621"/>
    <lineage>
        <taxon>Bacteria</taxon>
        <taxon>Bacillati</taxon>
        <taxon>Actinomycetota</taxon>
        <taxon>Actinomycetes</taxon>
        <taxon>Pseudonocardiales</taxon>
        <taxon>Pseudonocardiaceae</taxon>
        <taxon>Saccharothrix</taxon>
    </lineage>
</organism>
<dbReference type="InterPro" id="IPR050482">
    <property type="entry name" value="Sensor_HK_TwoCompSys"/>
</dbReference>
<keyword evidence="5" id="KW-0902">Two-component regulatory system</keyword>
<evidence type="ECO:0000259" key="6">
    <source>
        <dbReference type="Pfam" id="PF02518"/>
    </source>
</evidence>
<feature type="domain" description="Histidine kinase/HSP90-like ATPase" evidence="6">
    <location>
        <begin position="2"/>
        <end position="85"/>
    </location>
</feature>
<name>A0ABW1PHR6_9PSEU</name>
<keyword evidence="3" id="KW-0808">Transferase</keyword>
<dbReference type="InterPro" id="IPR036890">
    <property type="entry name" value="HATPase_C_sf"/>
</dbReference>
<sequence length="98" mass="10339">MLEALTNVRRHAPGATDVRVSAFTDGDDLVLEVRNDRVPAQPADRSGSGYGVIGMAERVTALGGSLHAGPEPGDRWRVTARLPLGPEDSPFGHLPKGV</sequence>
<dbReference type="InterPro" id="IPR003594">
    <property type="entry name" value="HATPase_dom"/>
</dbReference>
<dbReference type="CDD" id="cd16917">
    <property type="entry name" value="HATPase_UhpB-NarQ-NarX-like"/>
    <property type="match status" value="1"/>
</dbReference>
<comment type="caution">
    <text evidence="7">The sequence shown here is derived from an EMBL/GenBank/DDBJ whole genome shotgun (WGS) entry which is preliminary data.</text>
</comment>
<dbReference type="RefSeq" id="WP_380643604.1">
    <property type="nucleotide sequence ID" value="NZ_JBHSQO010000081.1"/>
</dbReference>
<dbReference type="SUPFAM" id="SSF55874">
    <property type="entry name" value="ATPase domain of HSP90 chaperone/DNA topoisomerase II/histidine kinase"/>
    <property type="match status" value="1"/>
</dbReference>
<dbReference type="PANTHER" id="PTHR24421">
    <property type="entry name" value="NITRATE/NITRITE SENSOR PROTEIN NARX-RELATED"/>
    <property type="match status" value="1"/>
</dbReference>
<dbReference type="Pfam" id="PF02518">
    <property type="entry name" value="HATPase_c"/>
    <property type="match status" value="1"/>
</dbReference>
<comment type="catalytic activity">
    <reaction evidence="1">
        <text>ATP + protein L-histidine = ADP + protein N-phospho-L-histidine.</text>
        <dbReference type="EC" id="2.7.13.3"/>
    </reaction>
</comment>
<evidence type="ECO:0000313" key="7">
    <source>
        <dbReference type="EMBL" id="MFC6094894.1"/>
    </source>
</evidence>
<reference evidence="8" key="1">
    <citation type="journal article" date="2019" name="Int. J. Syst. Evol. Microbiol.">
        <title>The Global Catalogue of Microorganisms (GCM) 10K type strain sequencing project: providing services to taxonomists for standard genome sequencing and annotation.</title>
        <authorList>
            <consortium name="The Broad Institute Genomics Platform"/>
            <consortium name="The Broad Institute Genome Sequencing Center for Infectious Disease"/>
            <person name="Wu L."/>
            <person name="Ma J."/>
        </authorList>
    </citation>
    <scope>NUCLEOTIDE SEQUENCE [LARGE SCALE GENOMIC DNA]</scope>
    <source>
        <strain evidence="8">CGMCC 4.7246</strain>
    </source>
</reference>
<dbReference type="GO" id="GO:0016301">
    <property type="term" value="F:kinase activity"/>
    <property type="evidence" value="ECO:0007669"/>
    <property type="project" value="UniProtKB-KW"/>
</dbReference>
<dbReference type="Gene3D" id="3.30.565.10">
    <property type="entry name" value="Histidine kinase-like ATPase, C-terminal domain"/>
    <property type="match status" value="1"/>
</dbReference>
<evidence type="ECO:0000256" key="2">
    <source>
        <dbReference type="ARBA" id="ARBA00012438"/>
    </source>
</evidence>
<keyword evidence="4 7" id="KW-0418">Kinase</keyword>
<evidence type="ECO:0000256" key="4">
    <source>
        <dbReference type="ARBA" id="ARBA00022777"/>
    </source>
</evidence>
<dbReference type="Proteomes" id="UP001596220">
    <property type="component" value="Unassembled WGS sequence"/>
</dbReference>
<keyword evidence="8" id="KW-1185">Reference proteome</keyword>
<gene>
    <name evidence="7" type="ORF">ACFP3R_37005</name>
</gene>
<dbReference type="EMBL" id="JBHSQO010000081">
    <property type="protein sequence ID" value="MFC6094894.1"/>
    <property type="molecule type" value="Genomic_DNA"/>
</dbReference>
<dbReference type="PANTHER" id="PTHR24421:SF10">
    <property type="entry name" value="NITRATE_NITRITE SENSOR PROTEIN NARQ"/>
    <property type="match status" value="1"/>
</dbReference>
<protein>
    <recommendedName>
        <fullName evidence="2">histidine kinase</fullName>
        <ecNumber evidence="2">2.7.13.3</ecNumber>
    </recommendedName>
</protein>
<proteinExistence type="predicted"/>